<proteinExistence type="predicted"/>
<comment type="caution">
    <text evidence="2">The sequence shown here is derived from an EMBL/GenBank/DDBJ whole genome shotgun (WGS) entry which is preliminary data.</text>
</comment>
<dbReference type="Proteomes" id="UP001205185">
    <property type="component" value="Unassembled WGS sequence"/>
</dbReference>
<dbReference type="RefSeq" id="WP_253891068.1">
    <property type="nucleotide sequence ID" value="NZ_BAAAVB010000010.1"/>
</dbReference>
<feature type="region of interest" description="Disordered" evidence="1">
    <location>
        <begin position="1"/>
        <end position="21"/>
    </location>
</feature>
<keyword evidence="3" id="KW-1185">Reference proteome</keyword>
<evidence type="ECO:0000313" key="2">
    <source>
        <dbReference type="EMBL" id="MCP2273880.1"/>
    </source>
</evidence>
<accession>A0ABT1IMH7</accession>
<evidence type="ECO:0000256" key="1">
    <source>
        <dbReference type="SAM" id="MobiDB-lite"/>
    </source>
</evidence>
<name>A0ABT1IMH7_9PSEU</name>
<reference evidence="2 3" key="1">
    <citation type="submission" date="2022-06" db="EMBL/GenBank/DDBJ databases">
        <title>Genomic Encyclopedia of Archaeal and Bacterial Type Strains, Phase II (KMG-II): from individual species to whole genera.</title>
        <authorList>
            <person name="Goeker M."/>
        </authorList>
    </citation>
    <scope>NUCLEOTIDE SEQUENCE [LARGE SCALE GENOMIC DNA]</scope>
    <source>
        <strain evidence="2 3">DSM 44255</strain>
    </source>
</reference>
<feature type="compositionally biased region" description="Basic residues" evidence="1">
    <location>
        <begin position="1"/>
        <end position="10"/>
    </location>
</feature>
<dbReference type="EMBL" id="JAMTCO010000019">
    <property type="protein sequence ID" value="MCP2273880.1"/>
    <property type="molecule type" value="Genomic_DNA"/>
</dbReference>
<organism evidence="2 3">
    <name type="scientific">Actinokineospora diospyrosa</name>
    <dbReference type="NCBI Taxonomy" id="103728"/>
    <lineage>
        <taxon>Bacteria</taxon>
        <taxon>Bacillati</taxon>
        <taxon>Actinomycetota</taxon>
        <taxon>Actinomycetes</taxon>
        <taxon>Pseudonocardiales</taxon>
        <taxon>Pseudonocardiaceae</taxon>
        <taxon>Actinokineospora</taxon>
    </lineage>
</organism>
<gene>
    <name evidence="2" type="ORF">LV75_006412</name>
</gene>
<sequence length="94" mass="10223">MSRVPPHHRHPTSESPPPDPTAGLLADFLTRWYGPDHHSSLDVFATIDSLNYGLNLLRGCLLTTDRVADAALGCRANGYRTPVTGAGRARRGYP</sequence>
<evidence type="ECO:0000313" key="3">
    <source>
        <dbReference type="Proteomes" id="UP001205185"/>
    </source>
</evidence>
<protein>
    <submittedName>
        <fullName evidence="2">Uncharacterized protein</fullName>
    </submittedName>
</protein>